<dbReference type="GO" id="GO:0003677">
    <property type="term" value="F:DNA binding"/>
    <property type="evidence" value="ECO:0007669"/>
    <property type="project" value="UniProtKB-KW"/>
</dbReference>
<dbReference type="PATRIC" id="fig|1618207.4.peg.177"/>
<protein>
    <recommendedName>
        <fullName evidence="3">OmpR/PhoB-type domain-containing protein</fullName>
    </recommendedName>
</protein>
<dbReference type="Gene3D" id="3.30.450.40">
    <property type="match status" value="1"/>
</dbReference>
<evidence type="ECO:0000256" key="2">
    <source>
        <dbReference type="SAM" id="MobiDB-lite"/>
    </source>
</evidence>
<dbReference type="Proteomes" id="UP000061839">
    <property type="component" value="Chromosome"/>
</dbReference>
<dbReference type="InterPro" id="IPR001867">
    <property type="entry name" value="OmpR/PhoB-type_DNA-bd"/>
</dbReference>
<reference evidence="4 5" key="1">
    <citation type="journal article" date="2015" name="Genome Announc.">
        <title>Complete Genome Sequencing of Protease-Producing Novel Arthrobacter sp. Strain IHBB 11108 Using PacBio Single-Molecule Real-Time Sequencing Technology.</title>
        <authorList>
            <person name="Kiran S."/>
            <person name="Swarnkar M.K."/>
            <person name="Pal M."/>
            <person name="Thakur R."/>
            <person name="Tewari R."/>
            <person name="Singh A.K."/>
            <person name="Gulati A."/>
        </authorList>
    </citation>
    <scope>NUCLEOTIDE SEQUENCE [LARGE SCALE GENOMIC DNA]</scope>
    <source>
        <strain evidence="4 5">IHBB 11108</strain>
    </source>
</reference>
<dbReference type="AlphaFoldDB" id="A0A0D4C254"/>
<dbReference type="GO" id="GO:0006355">
    <property type="term" value="P:regulation of DNA-templated transcription"/>
    <property type="evidence" value="ECO:0007669"/>
    <property type="project" value="InterPro"/>
</dbReference>
<gene>
    <name evidence="4" type="ORF">UM93_00855</name>
</gene>
<keyword evidence="1" id="KW-0238">DNA-binding</keyword>
<sequence length="444" mass="48779">MNFQREVQLAHQRLVERQVVDSSLRSVVRASWERSLRYASANQSPARRSAWDERQLRDYRERHPLAAIMPVVNQLLVDPGKDSGLLIAVGDQHGRLLWVEGDHRLGAMAENAGFLPGTDWSEAAMGTSAPGTALATGRSVQIAGAEHFSQLVFSWNCTAVPIRHPETNELLGVIDISGGSHAVAGHSLSLVKATVAAARAELSLQKLRNKHSPGAASTGGQRLVQPTQGGGEVHTGTRSRGTRSGDTLSRGMLSLQTLGRDRGLLRRSGRSTALSERHTELMVLLAMHPSGLTTEELSEMVYTEHTPASTVRAELLRLRRQLASFDTALTLQSRPYRLPEAMQLDLQKVLGFLDRGAHRMALTEYSGLLLPRSEAPAIVELRNRLSHQLREVMLSDAAPEVLWQYLQLPETSDDAQAWQTALRVLPARSPRRAAVVAHLEQLLN</sequence>
<evidence type="ECO:0000256" key="1">
    <source>
        <dbReference type="ARBA" id="ARBA00023125"/>
    </source>
</evidence>
<dbReference type="STRING" id="1618207.UM93_00855"/>
<evidence type="ECO:0000259" key="3">
    <source>
        <dbReference type="SMART" id="SM00862"/>
    </source>
</evidence>
<dbReference type="SMART" id="SM00862">
    <property type="entry name" value="Trans_reg_C"/>
    <property type="match status" value="1"/>
</dbReference>
<evidence type="ECO:0000313" key="4">
    <source>
        <dbReference type="EMBL" id="AJT42757.1"/>
    </source>
</evidence>
<dbReference type="HOGENOM" id="CLU_037518_1_0_11"/>
<name>A0A0D4C254_9MICC</name>
<dbReference type="GO" id="GO:0000160">
    <property type="term" value="P:phosphorelay signal transduction system"/>
    <property type="evidence" value="ECO:0007669"/>
    <property type="project" value="InterPro"/>
</dbReference>
<proteinExistence type="predicted"/>
<keyword evidence="5" id="KW-1185">Reference proteome</keyword>
<evidence type="ECO:0000313" key="5">
    <source>
        <dbReference type="Proteomes" id="UP000061839"/>
    </source>
</evidence>
<accession>A0A0D4C254</accession>
<feature type="domain" description="OmpR/PhoB-type" evidence="3">
    <location>
        <begin position="269"/>
        <end position="338"/>
    </location>
</feature>
<organism evidence="4 5">
    <name type="scientific">Psychromicrobium lacuslunae</name>
    <dbReference type="NCBI Taxonomy" id="1618207"/>
    <lineage>
        <taxon>Bacteria</taxon>
        <taxon>Bacillati</taxon>
        <taxon>Actinomycetota</taxon>
        <taxon>Actinomycetes</taxon>
        <taxon>Micrococcales</taxon>
        <taxon>Micrococcaceae</taxon>
        <taxon>Psychromicrobium</taxon>
    </lineage>
</organism>
<dbReference type="EMBL" id="CP011005">
    <property type="protein sequence ID" value="AJT42757.1"/>
    <property type="molecule type" value="Genomic_DNA"/>
</dbReference>
<dbReference type="KEGG" id="ari:UM93_00855"/>
<feature type="compositionally biased region" description="Polar residues" evidence="2">
    <location>
        <begin position="218"/>
        <end position="227"/>
    </location>
</feature>
<feature type="compositionally biased region" description="Polar residues" evidence="2">
    <location>
        <begin position="236"/>
        <end position="247"/>
    </location>
</feature>
<feature type="region of interest" description="Disordered" evidence="2">
    <location>
        <begin position="209"/>
        <end position="248"/>
    </location>
</feature>
<dbReference type="InterPro" id="IPR029016">
    <property type="entry name" value="GAF-like_dom_sf"/>
</dbReference>